<evidence type="ECO:0000313" key="1">
    <source>
        <dbReference type="EMBL" id="GAG12315.1"/>
    </source>
</evidence>
<dbReference type="EMBL" id="BARS01027483">
    <property type="protein sequence ID" value="GAG12315.1"/>
    <property type="molecule type" value="Genomic_DNA"/>
</dbReference>
<accession>X0V2H4</accession>
<protein>
    <submittedName>
        <fullName evidence="1">Uncharacterized protein</fullName>
    </submittedName>
</protein>
<dbReference type="AlphaFoldDB" id="X0V2H4"/>
<comment type="caution">
    <text evidence="1">The sequence shown here is derived from an EMBL/GenBank/DDBJ whole genome shotgun (WGS) entry which is preliminary data.</text>
</comment>
<feature type="non-terminal residue" evidence="1">
    <location>
        <position position="42"/>
    </location>
</feature>
<proteinExistence type="predicted"/>
<reference evidence="1" key="1">
    <citation type="journal article" date="2014" name="Front. Microbiol.">
        <title>High frequency of phylogenetically diverse reductive dehalogenase-homologous genes in deep subseafloor sedimentary metagenomes.</title>
        <authorList>
            <person name="Kawai M."/>
            <person name="Futagami T."/>
            <person name="Toyoda A."/>
            <person name="Takaki Y."/>
            <person name="Nishi S."/>
            <person name="Hori S."/>
            <person name="Arai W."/>
            <person name="Tsubouchi T."/>
            <person name="Morono Y."/>
            <person name="Uchiyama I."/>
            <person name="Ito T."/>
            <person name="Fujiyama A."/>
            <person name="Inagaki F."/>
            <person name="Takami H."/>
        </authorList>
    </citation>
    <scope>NUCLEOTIDE SEQUENCE</scope>
    <source>
        <strain evidence="1">Expedition CK06-06</strain>
    </source>
</reference>
<organism evidence="1">
    <name type="scientific">marine sediment metagenome</name>
    <dbReference type="NCBI Taxonomy" id="412755"/>
    <lineage>
        <taxon>unclassified sequences</taxon>
        <taxon>metagenomes</taxon>
        <taxon>ecological metagenomes</taxon>
    </lineage>
</organism>
<sequence length="42" mass="4815">MMVQDIVSPLEKVTNDTIQGLPLYIHPYRQPKVWGVKGIGEY</sequence>
<gene>
    <name evidence="1" type="ORF">S01H1_43169</name>
</gene>
<name>X0V2H4_9ZZZZ</name>